<dbReference type="Proteomes" id="UP001175227">
    <property type="component" value="Unassembled WGS sequence"/>
</dbReference>
<sequence length="230" mass="24238">MEEHQRNIGIALKVVGSDKTQRILRNRLSKIFANSESLSGIRTRPYGVQHIASRRGRSSRGLGCNTARSGYGGVARAEFGVRAELTGDNSCNVDLAAVVLLLMIHPVAAPLLKATSWDERNSGSMASKVMGAGTDDADGGHGEDDSEAVVTGVAWVINVDALVGVTGPMVDISAIEGKAARFAGLGNTHPAEKEDIRNGGKHDGIDQRIIREIAGSTVHGRGEGSARFSR</sequence>
<organism evidence="1 2">
    <name type="scientific">Armillaria novae-zelandiae</name>
    <dbReference type="NCBI Taxonomy" id="153914"/>
    <lineage>
        <taxon>Eukaryota</taxon>
        <taxon>Fungi</taxon>
        <taxon>Dikarya</taxon>
        <taxon>Basidiomycota</taxon>
        <taxon>Agaricomycotina</taxon>
        <taxon>Agaricomycetes</taxon>
        <taxon>Agaricomycetidae</taxon>
        <taxon>Agaricales</taxon>
        <taxon>Marasmiineae</taxon>
        <taxon>Physalacriaceae</taxon>
        <taxon>Armillaria</taxon>
    </lineage>
</organism>
<evidence type="ECO:0000313" key="1">
    <source>
        <dbReference type="EMBL" id="KAK0471189.1"/>
    </source>
</evidence>
<proteinExistence type="predicted"/>
<dbReference type="AlphaFoldDB" id="A0AA39NSS2"/>
<gene>
    <name evidence="1" type="ORF">IW261DRAFT_1597419</name>
</gene>
<evidence type="ECO:0000313" key="2">
    <source>
        <dbReference type="Proteomes" id="UP001175227"/>
    </source>
</evidence>
<reference evidence="1" key="1">
    <citation type="submission" date="2023-06" db="EMBL/GenBank/DDBJ databases">
        <authorList>
            <consortium name="Lawrence Berkeley National Laboratory"/>
            <person name="Ahrendt S."/>
            <person name="Sahu N."/>
            <person name="Indic B."/>
            <person name="Wong-Bajracharya J."/>
            <person name="Merenyi Z."/>
            <person name="Ke H.-M."/>
            <person name="Monk M."/>
            <person name="Kocsube S."/>
            <person name="Drula E."/>
            <person name="Lipzen A."/>
            <person name="Balint B."/>
            <person name="Henrissat B."/>
            <person name="Andreopoulos B."/>
            <person name="Martin F.M."/>
            <person name="Harder C.B."/>
            <person name="Rigling D."/>
            <person name="Ford K.L."/>
            <person name="Foster G.D."/>
            <person name="Pangilinan J."/>
            <person name="Papanicolaou A."/>
            <person name="Barry K."/>
            <person name="LaButti K."/>
            <person name="Viragh M."/>
            <person name="Koriabine M."/>
            <person name="Yan M."/>
            <person name="Riley R."/>
            <person name="Champramary S."/>
            <person name="Plett K.L."/>
            <person name="Tsai I.J."/>
            <person name="Slot J."/>
            <person name="Sipos G."/>
            <person name="Plett J."/>
            <person name="Nagy L.G."/>
            <person name="Grigoriev I.V."/>
        </authorList>
    </citation>
    <scope>NUCLEOTIDE SEQUENCE</scope>
    <source>
        <strain evidence="1">ICMP 16352</strain>
    </source>
</reference>
<comment type="caution">
    <text evidence="1">The sequence shown here is derived from an EMBL/GenBank/DDBJ whole genome shotgun (WGS) entry which is preliminary data.</text>
</comment>
<accession>A0AA39NSS2</accession>
<keyword evidence="2" id="KW-1185">Reference proteome</keyword>
<protein>
    <submittedName>
        <fullName evidence="1">Uncharacterized protein</fullName>
    </submittedName>
</protein>
<dbReference type="EMBL" id="JAUEPR010000053">
    <property type="protein sequence ID" value="KAK0471189.1"/>
    <property type="molecule type" value="Genomic_DNA"/>
</dbReference>
<name>A0AA39NSS2_9AGAR</name>